<evidence type="ECO:0000313" key="2">
    <source>
        <dbReference type="Proteomes" id="UP000199321"/>
    </source>
</evidence>
<proteinExistence type="predicted"/>
<keyword evidence="2" id="KW-1185">Reference proteome</keyword>
<protein>
    <submittedName>
        <fullName evidence="1">Uncharacterized protein</fullName>
    </submittedName>
</protein>
<accession>A0A1G7DBA1</accession>
<sequence>MTTLKAFFLICGVSILLFSCKSDDGPSCVSCSSPQTSVFQVCQESDGNASVNGENTGTSYEVYMADLVEVGVSCGEN</sequence>
<dbReference type="RefSeq" id="WP_093140960.1">
    <property type="nucleotide sequence ID" value="NZ_BMWO01000001.1"/>
</dbReference>
<dbReference type="Proteomes" id="UP000199321">
    <property type="component" value="Unassembled WGS sequence"/>
</dbReference>
<dbReference type="OrthoDB" id="1452676at2"/>
<name>A0A1G7DBA1_9FLAO</name>
<dbReference type="AlphaFoldDB" id="A0A1G7DBA1"/>
<organism evidence="1 2">
    <name type="scientific">Ulvibacter litoralis</name>
    <dbReference type="NCBI Taxonomy" id="227084"/>
    <lineage>
        <taxon>Bacteria</taxon>
        <taxon>Pseudomonadati</taxon>
        <taxon>Bacteroidota</taxon>
        <taxon>Flavobacteriia</taxon>
        <taxon>Flavobacteriales</taxon>
        <taxon>Flavobacteriaceae</taxon>
        <taxon>Ulvibacter</taxon>
    </lineage>
</organism>
<dbReference type="PROSITE" id="PS51257">
    <property type="entry name" value="PROKAR_LIPOPROTEIN"/>
    <property type="match status" value="1"/>
</dbReference>
<evidence type="ECO:0000313" key="1">
    <source>
        <dbReference type="EMBL" id="SDE48827.1"/>
    </source>
</evidence>
<gene>
    <name evidence="1" type="ORF">SAMN05421855_101873</name>
</gene>
<reference evidence="1 2" key="1">
    <citation type="submission" date="2016-10" db="EMBL/GenBank/DDBJ databases">
        <authorList>
            <person name="de Groot N.N."/>
        </authorList>
    </citation>
    <scope>NUCLEOTIDE SEQUENCE [LARGE SCALE GENOMIC DNA]</scope>
    <source>
        <strain evidence="1 2">DSM 16195</strain>
    </source>
</reference>
<dbReference type="EMBL" id="FNBA01000001">
    <property type="protein sequence ID" value="SDE48827.1"/>
    <property type="molecule type" value="Genomic_DNA"/>
</dbReference>
<dbReference type="STRING" id="227084.SAMN05421855_101873"/>